<dbReference type="EC" id="2.3.2.27" evidence="6"/>
<evidence type="ECO:0000313" key="20">
    <source>
        <dbReference type="EMBL" id="KAF1918407.1"/>
    </source>
</evidence>
<dbReference type="InterPro" id="IPR020892">
    <property type="entry name" value="Cyclophilin-type_PPIase_CS"/>
</dbReference>
<dbReference type="InterPro" id="IPR044666">
    <property type="entry name" value="Cyclophilin_A-like"/>
</dbReference>
<dbReference type="GO" id="GO:0061630">
    <property type="term" value="F:ubiquitin protein ligase activity"/>
    <property type="evidence" value="ECO:0007669"/>
    <property type="project" value="UniProtKB-EC"/>
</dbReference>
<evidence type="ECO:0000256" key="12">
    <source>
        <dbReference type="ARBA" id="ARBA00023235"/>
    </source>
</evidence>
<keyword evidence="10" id="KW-0833">Ubl conjugation pathway</keyword>
<evidence type="ECO:0000256" key="14">
    <source>
        <dbReference type="ARBA" id="ARBA00030661"/>
    </source>
</evidence>
<evidence type="ECO:0000256" key="7">
    <source>
        <dbReference type="ARBA" id="ARBA00013194"/>
    </source>
</evidence>
<dbReference type="SUPFAM" id="SSF57850">
    <property type="entry name" value="RING/U-box"/>
    <property type="match status" value="1"/>
</dbReference>
<feature type="domain" description="U-box" evidence="19">
    <location>
        <begin position="43"/>
        <end position="117"/>
    </location>
</feature>
<evidence type="ECO:0000256" key="4">
    <source>
        <dbReference type="ARBA" id="ARBA00004123"/>
    </source>
</evidence>
<evidence type="ECO:0000256" key="5">
    <source>
        <dbReference type="ARBA" id="ARBA00007930"/>
    </source>
</evidence>
<dbReference type="FunFam" id="3.30.40.10:FF:000079">
    <property type="entry name" value="Peptidyl-prolyl cis-trans isomerase 2"/>
    <property type="match status" value="1"/>
</dbReference>
<comment type="function">
    <text evidence="3">May catalyze the cis-trans isomerization of proline imidic peptide bonds in oligopeptides thereby assisting the folding of proteins. May also function as a chaperone, playing a role in intracellular transport of proteins. May also have a protein ubiquitin ligase activity acting as an E3 ubiquitin protein ligase or as a ubiquitin-ubiquitin ligase promoting elongation of ubiquitin chains on proteins.</text>
</comment>
<evidence type="ECO:0000256" key="2">
    <source>
        <dbReference type="ARBA" id="ARBA00000971"/>
    </source>
</evidence>
<dbReference type="Gene3D" id="2.40.100.10">
    <property type="entry name" value="Cyclophilin-like"/>
    <property type="match status" value="1"/>
</dbReference>
<protein>
    <recommendedName>
        <fullName evidence="8">Peptidyl-prolyl cis-trans isomerase-like 2</fullName>
        <ecNumber evidence="6">2.3.2.27</ecNumber>
        <ecNumber evidence="7">5.2.1.8</ecNumber>
    </recommendedName>
    <alternativeName>
        <fullName evidence="14">Cyclophilin-60</fullName>
    </alternativeName>
    <alternativeName>
        <fullName evidence="15">Cyclophilin-like protein Cyp-60</fullName>
    </alternativeName>
    <alternativeName>
        <fullName evidence="16">RING-type E3 ubiquitin transferase isomerase-like 2</fullName>
    </alternativeName>
</protein>
<dbReference type="PRINTS" id="PR00153">
    <property type="entry name" value="CSAPPISMRASE"/>
</dbReference>
<evidence type="ECO:0000259" key="19">
    <source>
        <dbReference type="PROSITE" id="PS51698"/>
    </source>
</evidence>
<evidence type="ECO:0000313" key="21">
    <source>
        <dbReference type="Proteomes" id="UP000800096"/>
    </source>
</evidence>
<evidence type="ECO:0000256" key="17">
    <source>
        <dbReference type="SAM" id="MobiDB-lite"/>
    </source>
</evidence>
<sequence>MGKGTDKLYITHSEWSSSDAFGSARGANTSNRVSATGLSSTFKRLPFNYCAVSLQPFADAVCTESGTIFDLTHILTWLSKHPDTSPIDGASLKRADLITLHFAKNEDNEYVDPVTYKVFTDNTHIVALKNTGNVFAWDTIERLNIKAKNWQDLVSDAPFTRKDIITLQDPQSIESRDFSAYKHVKDGDTVMPDSESSVNKEALGNAAKILKAKEAVAKARADRQAKAQGGQAPTALATASKDGRASTSSTAPKKAAYNAAVYTSGKAAASFTSTGVAVHTSNNLALLSDEDYMLKPKRVNIKGYARIATNLGDLNIELLPEYAPRAVWNFVKLAQQGYYSHTVFHRNIKGFMIQGGDPTGTGRGGQSIWGKPFNDEFDGPERHSVRGVLSMANKGKNTNTSQFFITYRAVPHLDRKHTVFAKVVGGLDTTLRSMELAEVGEKDRPVNDIEILDIVVFVDPFEEWQKERKDKEAKEVQKEEIKKQGGTVDDRTTWTGKRIRADGTIESGSGDGLGVGKYLQQAKQTVQDMGDDEIVDFVDEEQDVAPAKKKMKTGGFGNFDAW</sequence>
<evidence type="ECO:0000256" key="10">
    <source>
        <dbReference type="ARBA" id="ARBA00022786"/>
    </source>
</evidence>
<dbReference type="OrthoDB" id="407558at2759"/>
<evidence type="ECO:0000259" key="18">
    <source>
        <dbReference type="PROSITE" id="PS50072"/>
    </source>
</evidence>
<evidence type="ECO:0000256" key="11">
    <source>
        <dbReference type="ARBA" id="ARBA00023110"/>
    </source>
</evidence>
<evidence type="ECO:0000256" key="16">
    <source>
        <dbReference type="ARBA" id="ARBA00033051"/>
    </source>
</evidence>
<dbReference type="Proteomes" id="UP000800096">
    <property type="component" value="Unassembled WGS sequence"/>
</dbReference>
<dbReference type="SMART" id="SM00504">
    <property type="entry name" value="Ubox"/>
    <property type="match status" value="1"/>
</dbReference>
<keyword evidence="13" id="KW-0539">Nucleus</keyword>
<evidence type="ECO:0000256" key="3">
    <source>
        <dbReference type="ARBA" id="ARBA00003697"/>
    </source>
</evidence>
<evidence type="ECO:0000256" key="1">
    <source>
        <dbReference type="ARBA" id="ARBA00000900"/>
    </source>
</evidence>
<accession>A0A6A5QX26</accession>
<gene>
    <name evidence="20" type="ORF">BDU57DRAFT_198184</name>
</gene>
<evidence type="ECO:0000256" key="8">
    <source>
        <dbReference type="ARBA" id="ARBA00020592"/>
    </source>
</evidence>
<evidence type="ECO:0000256" key="15">
    <source>
        <dbReference type="ARBA" id="ARBA00030942"/>
    </source>
</evidence>
<dbReference type="GO" id="GO:0000209">
    <property type="term" value="P:protein polyubiquitination"/>
    <property type="evidence" value="ECO:0007669"/>
    <property type="project" value="TreeGrafter"/>
</dbReference>
<dbReference type="InterPro" id="IPR029000">
    <property type="entry name" value="Cyclophilin-like_dom_sf"/>
</dbReference>
<dbReference type="GO" id="GO:0003755">
    <property type="term" value="F:peptidyl-prolyl cis-trans isomerase activity"/>
    <property type="evidence" value="ECO:0007669"/>
    <property type="project" value="UniProtKB-KW"/>
</dbReference>
<comment type="catalytic activity">
    <reaction evidence="2">
        <text>[protein]-peptidylproline (omega=180) = [protein]-peptidylproline (omega=0)</text>
        <dbReference type="Rhea" id="RHEA:16237"/>
        <dbReference type="Rhea" id="RHEA-COMP:10747"/>
        <dbReference type="Rhea" id="RHEA-COMP:10748"/>
        <dbReference type="ChEBI" id="CHEBI:83833"/>
        <dbReference type="ChEBI" id="CHEBI:83834"/>
        <dbReference type="EC" id="5.2.1.8"/>
    </reaction>
</comment>
<feature type="domain" description="PPIase cyclophilin-type" evidence="18">
    <location>
        <begin position="309"/>
        <end position="456"/>
    </location>
</feature>
<dbReference type="AlphaFoldDB" id="A0A6A5QX26"/>
<dbReference type="PANTHER" id="PTHR45625:SF1">
    <property type="entry name" value="RING-TYPE E3 UBIQUITIN-PROTEIN LIGASE PPIL2"/>
    <property type="match status" value="1"/>
</dbReference>
<dbReference type="CDD" id="cd01923">
    <property type="entry name" value="cyclophilin_RING"/>
    <property type="match status" value="1"/>
</dbReference>
<dbReference type="EMBL" id="ML979134">
    <property type="protein sequence ID" value="KAF1918407.1"/>
    <property type="molecule type" value="Genomic_DNA"/>
</dbReference>
<dbReference type="GO" id="GO:0006457">
    <property type="term" value="P:protein folding"/>
    <property type="evidence" value="ECO:0007669"/>
    <property type="project" value="InterPro"/>
</dbReference>
<dbReference type="PROSITE" id="PS00170">
    <property type="entry name" value="CSA_PPIASE_1"/>
    <property type="match status" value="1"/>
</dbReference>
<dbReference type="PANTHER" id="PTHR45625">
    <property type="entry name" value="PEPTIDYL-PROLYL CIS-TRANS ISOMERASE-RELATED"/>
    <property type="match status" value="1"/>
</dbReference>
<keyword evidence="12" id="KW-0413">Isomerase</keyword>
<dbReference type="Gene3D" id="3.30.40.10">
    <property type="entry name" value="Zinc/RING finger domain, C3HC4 (zinc finger)"/>
    <property type="match status" value="1"/>
</dbReference>
<proteinExistence type="inferred from homology"/>
<comment type="subcellular location">
    <subcellularLocation>
        <location evidence="4">Nucleus</location>
    </subcellularLocation>
</comment>
<keyword evidence="21" id="KW-1185">Reference proteome</keyword>
<evidence type="ECO:0000256" key="6">
    <source>
        <dbReference type="ARBA" id="ARBA00012483"/>
    </source>
</evidence>
<dbReference type="GO" id="GO:0071013">
    <property type="term" value="C:catalytic step 2 spliceosome"/>
    <property type="evidence" value="ECO:0007669"/>
    <property type="project" value="TreeGrafter"/>
</dbReference>
<dbReference type="FunFam" id="2.40.100.10:FF:000014">
    <property type="entry name" value="Peptidyl-prolyl cis-trans isomerase cyp65"/>
    <property type="match status" value="1"/>
</dbReference>
<dbReference type="InterPro" id="IPR003613">
    <property type="entry name" value="Ubox_domain"/>
</dbReference>
<organism evidence="20 21">
    <name type="scientific">Ampelomyces quisqualis</name>
    <name type="common">Powdery mildew agent</name>
    <dbReference type="NCBI Taxonomy" id="50730"/>
    <lineage>
        <taxon>Eukaryota</taxon>
        <taxon>Fungi</taxon>
        <taxon>Dikarya</taxon>
        <taxon>Ascomycota</taxon>
        <taxon>Pezizomycotina</taxon>
        <taxon>Dothideomycetes</taxon>
        <taxon>Pleosporomycetidae</taxon>
        <taxon>Pleosporales</taxon>
        <taxon>Pleosporineae</taxon>
        <taxon>Phaeosphaeriaceae</taxon>
        <taxon>Ampelomyces</taxon>
    </lineage>
</organism>
<feature type="region of interest" description="Disordered" evidence="17">
    <location>
        <begin position="223"/>
        <end position="250"/>
    </location>
</feature>
<comment type="similarity">
    <text evidence="5">Belongs to the cyclophilin-type PPIase family. PPIL2 subfamily.</text>
</comment>
<dbReference type="Pfam" id="PF00160">
    <property type="entry name" value="Pro_isomerase"/>
    <property type="match status" value="1"/>
</dbReference>
<dbReference type="SUPFAM" id="SSF50891">
    <property type="entry name" value="Cyclophilin-like"/>
    <property type="match status" value="1"/>
</dbReference>
<reference evidence="20" key="1">
    <citation type="journal article" date="2020" name="Stud. Mycol.">
        <title>101 Dothideomycetes genomes: a test case for predicting lifestyles and emergence of pathogens.</title>
        <authorList>
            <person name="Haridas S."/>
            <person name="Albert R."/>
            <person name="Binder M."/>
            <person name="Bloem J."/>
            <person name="Labutti K."/>
            <person name="Salamov A."/>
            <person name="Andreopoulos B."/>
            <person name="Baker S."/>
            <person name="Barry K."/>
            <person name="Bills G."/>
            <person name="Bluhm B."/>
            <person name="Cannon C."/>
            <person name="Castanera R."/>
            <person name="Culley D."/>
            <person name="Daum C."/>
            <person name="Ezra D."/>
            <person name="Gonzalez J."/>
            <person name="Henrissat B."/>
            <person name="Kuo A."/>
            <person name="Liang C."/>
            <person name="Lipzen A."/>
            <person name="Lutzoni F."/>
            <person name="Magnuson J."/>
            <person name="Mondo S."/>
            <person name="Nolan M."/>
            <person name="Ohm R."/>
            <person name="Pangilinan J."/>
            <person name="Park H.-J."/>
            <person name="Ramirez L."/>
            <person name="Alfaro M."/>
            <person name="Sun H."/>
            <person name="Tritt A."/>
            <person name="Yoshinaga Y."/>
            <person name="Zwiers L.-H."/>
            <person name="Turgeon B."/>
            <person name="Goodwin S."/>
            <person name="Spatafora J."/>
            <person name="Crous P."/>
            <person name="Grigoriev I."/>
        </authorList>
    </citation>
    <scope>NUCLEOTIDE SEQUENCE</scope>
    <source>
        <strain evidence="20">HMLAC05119</strain>
    </source>
</reference>
<comment type="catalytic activity">
    <reaction evidence="1">
        <text>S-ubiquitinyl-[E2 ubiquitin-conjugating enzyme]-L-cysteine + [acceptor protein]-L-lysine = [E2 ubiquitin-conjugating enzyme]-L-cysteine + N(6)-ubiquitinyl-[acceptor protein]-L-lysine.</text>
        <dbReference type="EC" id="2.3.2.27"/>
    </reaction>
</comment>
<keyword evidence="11" id="KW-0697">Rotamase</keyword>
<evidence type="ECO:0000256" key="9">
    <source>
        <dbReference type="ARBA" id="ARBA00022679"/>
    </source>
</evidence>
<dbReference type="EC" id="5.2.1.8" evidence="7"/>
<name>A0A6A5QX26_AMPQU</name>
<keyword evidence="9" id="KW-0808">Transferase</keyword>
<dbReference type="PROSITE" id="PS51698">
    <property type="entry name" value="U_BOX"/>
    <property type="match status" value="1"/>
</dbReference>
<dbReference type="InterPro" id="IPR013083">
    <property type="entry name" value="Znf_RING/FYVE/PHD"/>
</dbReference>
<evidence type="ECO:0000256" key="13">
    <source>
        <dbReference type="ARBA" id="ARBA00023242"/>
    </source>
</evidence>
<dbReference type="PROSITE" id="PS50072">
    <property type="entry name" value="CSA_PPIASE_2"/>
    <property type="match status" value="1"/>
</dbReference>
<dbReference type="InterPro" id="IPR002130">
    <property type="entry name" value="Cyclophilin-type_PPIase_dom"/>
</dbReference>